<dbReference type="InterPro" id="IPR009270">
    <property type="entry name" value="DUF927"/>
</dbReference>
<feature type="region of interest" description="Disordered" evidence="1">
    <location>
        <begin position="348"/>
        <end position="369"/>
    </location>
</feature>
<accession>B8IE38</accession>
<dbReference type="CDD" id="cd04859">
    <property type="entry name" value="Prim_Pol"/>
    <property type="match status" value="1"/>
</dbReference>
<dbReference type="InterPro" id="IPR015330">
    <property type="entry name" value="DNA_primase/pol_bifunc_N"/>
</dbReference>
<evidence type="ECO:0000313" key="3">
    <source>
        <dbReference type="EMBL" id="ACL57584.1"/>
    </source>
</evidence>
<dbReference type="HOGENOM" id="CLU_305618_0_0_5"/>
<organism evidence="3 4">
    <name type="scientific">Methylobacterium nodulans (strain LMG 21967 / CNCM I-2342 / ORS 2060)</name>
    <dbReference type="NCBI Taxonomy" id="460265"/>
    <lineage>
        <taxon>Bacteria</taxon>
        <taxon>Pseudomonadati</taxon>
        <taxon>Pseudomonadota</taxon>
        <taxon>Alphaproteobacteria</taxon>
        <taxon>Hyphomicrobiales</taxon>
        <taxon>Methylobacteriaceae</taxon>
        <taxon>Methylobacterium</taxon>
    </lineage>
</organism>
<dbReference type="AlphaFoldDB" id="B8IE38"/>
<feature type="domain" description="DNA primase/polymerase bifunctional N-terminal" evidence="2">
    <location>
        <begin position="13"/>
        <end position="206"/>
    </location>
</feature>
<sequence>MTAPTDNPLLLAALDYAIRGWPVFPCSPTTKQPLTRKESAPGAKDGGLHLATTDEAQIRAWWAKHPRAMIGIPTGARTGNVLDLDLGDPAVITGAAYLERLREHVGGIPETAIAETGSGGLHLWFRADPDAPIANGANICPALFIPPAEGATRADGRKAKGAAIDVRGEGGYVIVPPSVREDGRAYTWCPGPEDGLSPPTEALLRLMRKEEARAARDAQAEAASRGPWVPRPTDSIDPAQVLLDGDEAVVRYGRAALDKEVAAVAAAPSGGRNNALNAAALKLGGLVAAGALVEGEVREALRSAAEACGLVGDDGLKSVLDTIESGLRAGMRRPRDLSEVWARAARDERRRQRRVGGSGADQADAAADESCGDAEIDRIAALYPLPRLASPPLFYERHRGRVMVHKEVPAKRRDAAAATVAVPVATPFGMTARIRYLDREDAYGLRIAVEDMSGRPRYIDIERGDLARQGAGEIRALLFAAGLRTEDDGEHIAVRALKAADPKVEILVVSQPGWHELPDLADPFFVCPGGEVIGTPEGSAYELSVSTRMPPSVAASGSLPGWADAVEAAINVEACEHWTLGACAAFAGPLVSLTGLDTCGLNLSGLSSSGKSTAQKIAVSAWSTPDIRKPGLAQSAKSTVNAMEALAARSSGTVLSLDELAHVTGAEVARMIYTFAGGVGRRRMTADATLRESYTWSTFAILSAECSLEEKVKTDERAEWVAGMAARFADVDVTSVNRSVDRPTLDRIAAIDRNFGHAGPAFVRALVADGAHRDPVSLRERIMADAKRIAGTAADSTQMRAAIPFALLRRAGELAVSYRLLPAETPVAAAVAWAWNQFMHSSDARALDPEEQVVANLRAWVVQRWNVTLREVGASGGGPREAEGWFDEDAVYVLREKLRAAAGNVMTEEATAGVLRRNALLFKEEKDGRPYLRYVRGLGKVQAYALKRPDFGREVFTNIVDYPGKGRFAS</sequence>
<dbReference type="KEGG" id="mno:Mnod_2621"/>
<dbReference type="Proteomes" id="UP000008207">
    <property type="component" value="Chromosome"/>
</dbReference>
<keyword evidence="4" id="KW-1185">Reference proteome</keyword>
<dbReference type="SMART" id="SM00943">
    <property type="entry name" value="Prim-Pol"/>
    <property type="match status" value="1"/>
</dbReference>
<dbReference type="OrthoDB" id="9811157at2"/>
<gene>
    <name evidence="3" type="ordered locus">Mnod_2621</name>
</gene>
<proteinExistence type="predicted"/>
<dbReference type="SUPFAM" id="SSF56747">
    <property type="entry name" value="Prim-pol domain"/>
    <property type="match status" value="1"/>
</dbReference>
<dbReference type="Pfam" id="PF09250">
    <property type="entry name" value="Prim-Pol"/>
    <property type="match status" value="1"/>
</dbReference>
<feature type="region of interest" description="Disordered" evidence="1">
    <location>
        <begin position="28"/>
        <end position="48"/>
    </location>
</feature>
<reference evidence="3 4" key="1">
    <citation type="submission" date="2009-01" db="EMBL/GenBank/DDBJ databases">
        <title>Complete sequence of chromosome of Methylobacterium nodulans ORS 2060.</title>
        <authorList>
            <consortium name="US DOE Joint Genome Institute"/>
            <person name="Lucas S."/>
            <person name="Copeland A."/>
            <person name="Lapidus A."/>
            <person name="Glavina del Rio T."/>
            <person name="Dalin E."/>
            <person name="Tice H."/>
            <person name="Bruce D."/>
            <person name="Goodwin L."/>
            <person name="Pitluck S."/>
            <person name="Sims D."/>
            <person name="Brettin T."/>
            <person name="Detter J.C."/>
            <person name="Han C."/>
            <person name="Larimer F."/>
            <person name="Land M."/>
            <person name="Hauser L."/>
            <person name="Kyrpides N."/>
            <person name="Ivanova N."/>
            <person name="Marx C.J."/>
            <person name="Richardson P."/>
        </authorList>
    </citation>
    <scope>NUCLEOTIDE SEQUENCE [LARGE SCALE GENOMIC DNA]</scope>
    <source>
        <strain evidence="4">LMG 21967 / CNCM I-2342 / ORS 2060</strain>
    </source>
</reference>
<name>B8IE38_METNO</name>
<evidence type="ECO:0000259" key="2">
    <source>
        <dbReference type="SMART" id="SM00943"/>
    </source>
</evidence>
<protein>
    <submittedName>
        <fullName evidence="3">Bifunctional DNA primase/polymerase</fullName>
    </submittedName>
</protein>
<dbReference type="eggNOG" id="COG5519">
    <property type="taxonomic scope" value="Bacteria"/>
</dbReference>
<evidence type="ECO:0000313" key="4">
    <source>
        <dbReference type="Proteomes" id="UP000008207"/>
    </source>
</evidence>
<evidence type="ECO:0000256" key="1">
    <source>
        <dbReference type="SAM" id="MobiDB-lite"/>
    </source>
</evidence>
<dbReference type="RefSeq" id="WP_015929263.1">
    <property type="nucleotide sequence ID" value="NC_011894.1"/>
</dbReference>
<dbReference type="STRING" id="460265.Mnod_2621"/>
<dbReference type="EMBL" id="CP001349">
    <property type="protein sequence ID" value="ACL57584.1"/>
    <property type="molecule type" value="Genomic_DNA"/>
</dbReference>
<dbReference type="Pfam" id="PF06048">
    <property type="entry name" value="DUF927"/>
    <property type="match status" value="1"/>
</dbReference>